<feature type="transmembrane region" description="Helical" evidence="9">
    <location>
        <begin position="183"/>
        <end position="206"/>
    </location>
</feature>
<dbReference type="PROSITE" id="PS51201">
    <property type="entry name" value="RCK_N"/>
    <property type="match status" value="1"/>
</dbReference>
<evidence type="ECO:0000256" key="2">
    <source>
        <dbReference type="ARBA" id="ARBA00005551"/>
    </source>
</evidence>
<dbReference type="GO" id="GO:0016020">
    <property type="term" value="C:membrane"/>
    <property type="evidence" value="ECO:0007669"/>
    <property type="project" value="UniProtKB-SubCell"/>
</dbReference>
<feature type="transmembrane region" description="Helical" evidence="9">
    <location>
        <begin position="148"/>
        <end position="171"/>
    </location>
</feature>
<dbReference type="GO" id="GO:1902600">
    <property type="term" value="P:proton transmembrane transport"/>
    <property type="evidence" value="ECO:0007669"/>
    <property type="project" value="InterPro"/>
</dbReference>
<gene>
    <name evidence="11" type="ORF">EV148_103295</name>
</gene>
<reference evidence="11 12" key="1">
    <citation type="journal article" date="2015" name="Stand. Genomic Sci.">
        <title>Genomic Encyclopedia of Bacterial and Archaeal Type Strains, Phase III: the genomes of soil and plant-associated and newly described type strains.</title>
        <authorList>
            <person name="Whitman W.B."/>
            <person name="Woyke T."/>
            <person name="Klenk H.P."/>
            <person name="Zhou Y."/>
            <person name="Lilburn T.G."/>
            <person name="Beck B.J."/>
            <person name="De Vos P."/>
            <person name="Vandamme P."/>
            <person name="Eisen J.A."/>
            <person name="Garrity G."/>
            <person name="Hugenholtz P."/>
            <person name="Kyrpides N.C."/>
        </authorList>
    </citation>
    <scope>NUCLEOTIDE SEQUENCE [LARGE SCALE GENOMIC DNA]</scope>
    <source>
        <strain evidence="11 12">A3</strain>
    </source>
</reference>
<evidence type="ECO:0000256" key="9">
    <source>
        <dbReference type="SAM" id="Phobius"/>
    </source>
</evidence>
<evidence type="ECO:0000259" key="10">
    <source>
        <dbReference type="PROSITE" id="PS51201"/>
    </source>
</evidence>
<dbReference type="PANTHER" id="PTHR42751">
    <property type="entry name" value="SODIUM/HYDROGEN EXCHANGER FAMILY/TRKA DOMAIN PROTEIN"/>
    <property type="match status" value="1"/>
</dbReference>
<dbReference type="InterPro" id="IPR038770">
    <property type="entry name" value="Na+/solute_symporter_sf"/>
</dbReference>
<evidence type="ECO:0000256" key="4">
    <source>
        <dbReference type="ARBA" id="ARBA00022449"/>
    </source>
</evidence>
<sequence length="567" mass="58796">MTHATPLIATLVSAFVLAYVAGMLAQRLRLPPIVGYLLAGVAIGPFTPGIVADQALAPELSEIGVILLMFGVGLHFSLGDLLAVRAIALPGAAVQIAIATALGMLLAWLTGWPVGAGLVLGLALSTASTVVLLRALEERSLLETQRGRIAIGWLIVEDLAMVLTLVLLPALAGLLGGTTHDGVNLYAALGLTLAKVAAFVAVMLLFGRRAIPWLLERTAGTGSRELFTLAVLGIALGVAYASAVLFGVSFALGAFFAGMVLNESKLSHQAAQDSLPFRDAFAVLFFVSVGMLFDPSILVRAPLPVLGVLAIILFGKSIGAFLIVRAFGRPTEVGLTIATSLAQIGEFAFILAGLGIELGLLPKDGRDLVLAGAILSICANPLLFIALDRWVARREAARVAAAAALEPDLPPGPPLPERDHVILVGFGRVGSLVGQRLHGEGTPLALIEPDADAVERARALGIPALVGNAASVDKLGAVHVADARAIVVAIPQTLEAGQIIRHAREANPAIAVLARAHSDEEVAYLLGCGADAAVMGEREIARSMCESVDGLARWFRRPDAEAAPDAA</sequence>
<dbReference type="EMBL" id="SLWQ01000003">
    <property type="protein sequence ID" value="TCO41375.1"/>
    <property type="molecule type" value="Genomic_DNA"/>
</dbReference>
<feature type="transmembrane region" description="Helical" evidence="9">
    <location>
        <begin position="33"/>
        <end position="51"/>
    </location>
</feature>
<evidence type="ECO:0000256" key="7">
    <source>
        <dbReference type="ARBA" id="ARBA00023065"/>
    </source>
</evidence>
<proteinExistence type="inferred from homology"/>
<keyword evidence="3" id="KW-0813">Transport</keyword>
<evidence type="ECO:0000256" key="1">
    <source>
        <dbReference type="ARBA" id="ARBA00004141"/>
    </source>
</evidence>
<feature type="transmembrane region" description="Helical" evidence="9">
    <location>
        <begin position="91"/>
        <end position="109"/>
    </location>
</feature>
<dbReference type="SUPFAM" id="SSF51735">
    <property type="entry name" value="NAD(P)-binding Rossmann-fold domains"/>
    <property type="match status" value="1"/>
</dbReference>
<keyword evidence="6 9" id="KW-1133">Transmembrane helix</keyword>
<dbReference type="InterPro" id="IPR004771">
    <property type="entry name" value="K/H_exchanger"/>
</dbReference>
<feature type="transmembrane region" description="Helical" evidence="9">
    <location>
        <begin position="63"/>
        <end position="84"/>
    </location>
</feature>
<keyword evidence="5 9" id="KW-0812">Transmembrane</keyword>
<dbReference type="Gene3D" id="3.40.50.720">
    <property type="entry name" value="NAD(P)-binding Rossmann-like Domain"/>
    <property type="match status" value="1"/>
</dbReference>
<comment type="caution">
    <text evidence="11">The sequence shown here is derived from an EMBL/GenBank/DDBJ whole genome shotgun (WGS) entry which is preliminary data.</text>
</comment>
<keyword evidence="4" id="KW-0050">Antiport</keyword>
<feature type="transmembrane region" description="Helical" evidence="9">
    <location>
        <begin position="280"/>
        <end position="299"/>
    </location>
</feature>
<keyword evidence="12" id="KW-1185">Reference proteome</keyword>
<dbReference type="Pfam" id="PF00999">
    <property type="entry name" value="Na_H_Exchanger"/>
    <property type="match status" value="1"/>
</dbReference>
<evidence type="ECO:0000256" key="3">
    <source>
        <dbReference type="ARBA" id="ARBA00022448"/>
    </source>
</evidence>
<dbReference type="RefSeq" id="WP_131996380.1">
    <property type="nucleotide sequence ID" value="NZ_JACGXM010000004.1"/>
</dbReference>
<feature type="transmembrane region" description="Helical" evidence="9">
    <location>
        <begin position="115"/>
        <end position="136"/>
    </location>
</feature>
<feature type="transmembrane region" description="Helical" evidence="9">
    <location>
        <begin position="368"/>
        <end position="387"/>
    </location>
</feature>
<dbReference type="OrthoDB" id="9781411at2"/>
<dbReference type="InterPro" id="IPR036291">
    <property type="entry name" value="NAD(P)-bd_dom_sf"/>
</dbReference>
<dbReference type="Proteomes" id="UP000294862">
    <property type="component" value="Unassembled WGS sequence"/>
</dbReference>
<dbReference type="PANTHER" id="PTHR42751:SF1">
    <property type="entry name" value="CATION_PROTON ANTIPORTER YBAL-RELATED"/>
    <property type="match status" value="1"/>
</dbReference>
<name>A0A4R2IFB6_9GAMM</name>
<feature type="transmembrane region" description="Helical" evidence="9">
    <location>
        <begin position="333"/>
        <end position="356"/>
    </location>
</feature>
<evidence type="ECO:0000313" key="12">
    <source>
        <dbReference type="Proteomes" id="UP000294862"/>
    </source>
</evidence>
<dbReference type="GO" id="GO:0006813">
    <property type="term" value="P:potassium ion transport"/>
    <property type="evidence" value="ECO:0007669"/>
    <property type="project" value="InterPro"/>
</dbReference>
<keyword evidence="7" id="KW-0406">Ion transport</keyword>
<dbReference type="Pfam" id="PF02254">
    <property type="entry name" value="TrkA_N"/>
    <property type="match status" value="1"/>
</dbReference>
<dbReference type="InterPro" id="IPR003148">
    <property type="entry name" value="RCK_N"/>
</dbReference>
<protein>
    <submittedName>
        <fullName evidence="11">CPA2 family monovalent cation:H+ antiporter-2</fullName>
    </submittedName>
</protein>
<evidence type="ECO:0000256" key="5">
    <source>
        <dbReference type="ARBA" id="ARBA00022692"/>
    </source>
</evidence>
<organism evidence="11 12">
    <name type="scientific">Dokdonella fugitiva</name>
    <dbReference type="NCBI Taxonomy" id="328517"/>
    <lineage>
        <taxon>Bacteria</taxon>
        <taxon>Pseudomonadati</taxon>
        <taxon>Pseudomonadota</taxon>
        <taxon>Gammaproteobacteria</taxon>
        <taxon>Lysobacterales</taxon>
        <taxon>Rhodanobacteraceae</taxon>
        <taxon>Dokdonella</taxon>
    </lineage>
</organism>
<dbReference type="Gene3D" id="1.20.1530.20">
    <property type="match status" value="1"/>
</dbReference>
<accession>A0A4R2IFB6</accession>
<dbReference type="InterPro" id="IPR006153">
    <property type="entry name" value="Cation/H_exchanger_TM"/>
</dbReference>
<evidence type="ECO:0000256" key="6">
    <source>
        <dbReference type="ARBA" id="ARBA00022989"/>
    </source>
</evidence>
<dbReference type="NCBIfam" id="NF007950">
    <property type="entry name" value="PRK10669.1"/>
    <property type="match status" value="1"/>
</dbReference>
<feature type="transmembrane region" description="Helical" evidence="9">
    <location>
        <begin position="6"/>
        <end position="26"/>
    </location>
</feature>
<dbReference type="AlphaFoldDB" id="A0A4R2IFB6"/>
<evidence type="ECO:0000256" key="8">
    <source>
        <dbReference type="ARBA" id="ARBA00023136"/>
    </source>
</evidence>
<keyword evidence="8 9" id="KW-0472">Membrane</keyword>
<feature type="transmembrane region" description="Helical" evidence="9">
    <location>
        <begin position="306"/>
        <end position="327"/>
    </location>
</feature>
<comment type="similarity">
    <text evidence="2">Belongs to the monovalent cation:proton antiporter 2 (CPA2) transporter (TC 2.A.37) family.</text>
</comment>
<feature type="transmembrane region" description="Helical" evidence="9">
    <location>
        <begin position="227"/>
        <end position="260"/>
    </location>
</feature>
<evidence type="ECO:0000313" key="11">
    <source>
        <dbReference type="EMBL" id="TCO41375.1"/>
    </source>
</evidence>
<dbReference type="GO" id="GO:0015297">
    <property type="term" value="F:antiporter activity"/>
    <property type="evidence" value="ECO:0007669"/>
    <property type="project" value="UniProtKB-KW"/>
</dbReference>
<dbReference type="GO" id="GO:0008324">
    <property type="term" value="F:monoatomic cation transmembrane transporter activity"/>
    <property type="evidence" value="ECO:0007669"/>
    <property type="project" value="InterPro"/>
</dbReference>
<feature type="domain" description="RCK N-terminal" evidence="10">
    <location>
        <begin position="418"/>
        <end position="535"/>
    </location>
</feature>
<comment type="subcellular location">
    <subcellularLocation>
        <location evidence="1">Membrane</location>
        <topology evidence="1">Multi-pass membrane protein</topology>
    </subcellularLocation>
</comment>
<dbReference type="NCBIfam" id="TIGR00932">
    <property type="entry name" value="2a37"/>
    <property type="match status" value="1"/>
</dbReference>